<gene>
    <name evidence="2" type="ORF">FIBSPDRAFT_889719</name>
</gene>
<evidence type="ECO:0000313" key="2">
    <source>
        <dbReference type="EMBL" id="KZP23340.1"/>
    </source>
</evidence>
<evidence type="ECO:0000256" key="1">
    <source>
        <dbReference type="SAM" id="MobiDB-lite"/>
    </source>
</evidence>
<feature type="region of interest" description="Disordered" evidence="1">
    <location>
        <begin position="148"/>
        <end position="168"/>
    </location>
</feature>
<organism evidence="2 3">
    <name type="scientific">Athelia psychrophila</name>
    <dbReference type="NCBI Taxonomy" id="1759441"/>
    <lineage>
        <taxon>Eukaryota</taxon>
        <taxon>Fungi</taxon>
        <taxon>Dikarya</taxon>
        <taxon>Basidiomycota</taxon>
        <taxon>Agaricomycotina</taxon>
        <taxon>Agaricomycetes</taxon>
        <taxon>Agaricomycetidae</taxon>
        <taxon>Atheliales</taxon>
        <taxon>Atheliaceae</taxon>
        <taxon>Athelia</taxon>
    </lineage>
</organism>
<keyword evidence="3" id="KW-1185">Reference proteome</keyword>
<sequence length="385" mass="40786">MVGRVGRIVRLLRVARVSSSALPTWRGRLAGASPTRATGALSRVCGHTRVASTARGAEGLICYQINSSRCPSLPTRAEAHATSLLPDARWNGGEAHPGMCDRATPRTLSASSGSGGCGRRVRGTELGAGAKRRTCACRHKTCLRRSRSNHVEGGADAKTAREGRDTTYATSRRATSFACRPGCRTYASRGRTCVTPATPPATRHAASTTPHGHSRSSRPVGYALSSVYPTASAETGLSPTVLCCDTTIGIRYSLDCAVAGEDGEMRGAEVDEEMRARLEHTLNAGHVRLNLATDLADTSWLVFLPFDPSSSLPFLQIYLRGLSLLRCRVVRYNTVVHLWGCGVASESGQGGCGLSSELIVSADKVTLDMGRIEFTAAGLADAVNQ</sequence>
<proteinExistence type="predicted"/>
<reference evidence="2 3" key="1">
    <citation type="journal article" date="2016" name="Mol. Biol. Evol.">
        <title>Comparative Genomics of Early-Diverging Mushroom-Forming Fungi Provides Insights into the Origins of Lignocellulose Decay Capabilities.</title>
        <authorList>
            <person name="Nagy L.G."/>
            <person name="Riley R."/>
            <person name="Tritt A."/>
            <person name="Adam C."/>
            <person name="Daum C."/>
            <person name="Floudas D."/>
            <person name="Sun H."/>
            <person name="Yadav J.S."/>
            <person name="Pangilinan J."/>
            <person name="Larsson K.H."/>
            <person name="Matsuura K."/>
            <person name="Barry K."/>
            <person name="Labutti K."/>
            <person name="Kuo R."/>
            <person name="Ohm R.A."/>
            <person name="Bhattacharya S.S."/>
            <person name="Shirouzu T."/>
            <person name="Yoshinaga Y."/>
            <person name="Martin F.M."/>
            <person name="Grigoriev I.V."/>
            <person name="Hibbett D.S."/>
        </authorList>
    </citation>
    <scope>NUCLEOTIDE SEQUENCE [LARGE SCALE GENOMIC DNA]</scope>
    <source>
        <strain evidence="2 3">CBS 109695</strain>
    </source>
</reference>
<dbReference type="AlphaFoldDB" id="A0A166LUV3"/>
<name>A0A166LUV3_9AGAM</name>
<dbReference type="EMBL" id="KV417533">
    <property type="protein sequence ID" value="KZP23340.1"/>
    <property type="molecule type" value="Genomic_DNA"/>
</dbReference>
<evidence type="ECO:0000313" key="3">
    <source>
        <dbReference type="Proteomes" id="UP000076532"/>
    </source>
</evidence>
<accession>A0A166LUV3</accession>
<feature type="compositionally biased region" description="Basic and acidic residues" evidence="1">
    <location>
        <begin position="149"/>
        <end position="165"/>
    </location>
</feature>
<feature type="compositionally biased region" description="Low complexity" evidence="1">
    <location>
        <begin position="200"/>
        <end position="210"/>
    </location>
</feature>
<protein>
    <submittedName>
        <fullName evidence="2">Uncharacterized protein</fullName>
    </submittedName>
</protein>
<feature type="region of interest" description="Disordered" evidence="1">
    <location>
        <begin position="194"/>
        <end position="218"/>
    </location>
</feature>
<dbReference type="Proteomes" id="UP000076532">
    <property type="component" value="Unassembled WGS sequence"/>
</dbReference>